<dbReference type="Proteomes" id="UP000019443">
    <property type="component" value="Plasmid pLPU83c"/>
</dbReference>
<accession>W6RPF7</accession>
<geneLocation type="plasmid" evidence="1 2">
    <name>pLPU83c</name>
</geneLocation>
<gene>
    <name evidence="1" type="ORF">LPU83_pLPU83c_0176</name>
</gene>
<name>W6RPF7_9HYPH</name>
<reference evidence="1" key="1">
    <citation type="submission" date="2013-11" db="EMBL/GenBank/DDBJ databases">
        <title>Draft genome sequence of the broad-host-range Rhizobium sp. LPU83 strain, a member of the low-genetic diversity Oregon-like Rhizobium sp. group.</title>
        <authorList>
            <person name="Wibberg D."/>
            <person name="Puehler A."/>
            <person name="Schlueter A."/>
        </authorList>
    </citation>
    <scope>NUCLEOTIDE SEQUENCE [LARGE SCALE GENOMIC DNA]</scope>
    <source>
        <strain evidence="1">LPU83</strain>
        <plasmid evidence="1">pLPU83c</plasmid>
    </source>
</reference>
<keyword evidence="1" id="KW-0614">Plasmid</keyword>
<organism evidence="1 2">
    <name type="scientific">Rhizobium favelukesii</name>
    <dbReference type="NCBI Taxonomy" id="348824"/>
    <lineage>
        <taxon>Bacteria</taxon>
        <taxon>Pseudomonadati</taxon>
        <taxon>Pseudomonadota</taxon>
        <taxon>Alphaproteobacteria</taxon>
        <taxon>Hyphomicrobiales</taxon>
        <taxon>Rhizobiaceae</taxon>
        <taxon>Rhizobium/Agrobacterium group</taxon>
        <taxon>Rhizobium</taxon>
    </lineage>
</organism>
<proteinExistence type="predicted"/>
<dbReference type="KEGG" id="rhl:LPU83_pLPU83c_0176"/>
<protein>
    <submittedName>
        <fullName evidence="1">Uncharacterized protein</fullName>
    </submittedName>
</protein>
<dbReference type="AlphaFoldDB" id="W6RPF7"/>
<evidence type="ECO:0000313" key="2">
    <source>
        <dbReference type="Proteomes" id="UP000019443"/>
    </source>
</evidence>
<dbReference type="HOGENOM" id="CLU_3358095_0_0_5"/>
<evidence type="ECO:0000313" key="1">
    <source>
        <dbReference type="EMBL" id="CDM60738.1"/>
    </source>
</evidence>
<keyword evidence="2" id="KW-1185">Reference proteome</keyword>
<sequence>MLSLWYPKAPSAAAIILGLLASAPFTACSLTNRSLR</sequence>
<dbReference type="EMBL" id="HG916854">
    <property type="protein sequence ID" value="CDM60738.1"/>
    <property type="molecule type" value="Genomic_DNA"/>
</dbReference>